<dbReference type="Gene3D" id="3.40.190.10">
    <property type="entry name" value="Periplasmic binding protein-like II"/>
    <property type="match status" value="1"/>
</dbReference>
<dbReference type="SUPFAM" id="SSF53850">
    <property type="entry name" value="Periplasmic binding protein-like II"/>
    <property type="match status" value="1"/>
</dbReference>
<dbReference type="GO" id="GO:0015276">
    <property type="term" value="F:ligand-gated monoatomic ion channel activity"/>
    <property type="evidence" value="ECO:0007669"/>
    <property type="project" value="InterPro"/>
</dbReference>
<keyword evidence="4 14" id="KW-0812">Transmembrane</keyword>
<keyword evidence="10" id="KW-0325">Glycoprotein</keyword>
<comment type="subcellular location">
    <subcellularLocation>
        <location evidence="1">Membrane</location>
        <topology evidence="1">Multi-pass membrane protein</topology>
    </subcellularLocation>
</comment>
<feature type="transmembrane region" description="Helical" evidence="14">
    <location>
        <begin position="135"/>
        <end position="156"/>
    </location>
</feature>
<evidence type="ECO:0000256" key="10">
    <source>
        <dbReference type="ARBA" id="ARBA00023180"/>
    </source>
</evidence>
<evidence type="ECO:0000313" key="17">
    <source>
        <dbReference type="Proteomes" id="UP000250321"/>
    </source>
</evidence>
<dbReference type="OrthoDB" id="1179608at2759"/>
<feature type="domain" description="Ionotropic glutamate receptor C-terminal" evidence="15">
    <location>
        <begin position="2"/>
        <end position="297"/>
    </location>
</feature>
<gene>
    <name evidence="16" type="ORF">Pyn_32352</name>
</gene>
<feature type="transmembrane region" description="Helical" evidence="14">
    <location>
        <begin position="75"/>
        <end position="93"/>
    </location>
</feature>
<dbReference type="FunFam" id="1.10.287.70:FF:000037">
    <property type="entry name" value="Glutamate receptor"/>
    <property type="match status" value="1"/>
</dbReference>
<evidence type="ECO:0000256" key="6">
    <source>
        <dbReference type="ARBA" id="ARBA00022989"/>
    </source>
</evidence>
<evidence type="ECO:0000256" key="14">
    <source>
        <dbReference type="SAM" id="Phobius"/>
    </source>
</evidence>
<keyword evidence="6 14" id="KW-1133">Transmembrane helix</keyword>
<keyword evidence="17" id="KW-1185">Reference proteome</keyword>
<reference evidence="16 17" key="1">
    <citation type="submission" date="2018-02" db="EMBL/GenBank/DDBJ databases">
        <title>Draft genome of wild Prunus yedoensis var. nudiflora.</title>
        <authorList>
            <person name="Baek S."/>
            <person name="Kim J.-H."/>
            <person name="Choi K."/>
            <person name="Kim G.-B."/>
            <person name="Cho A."/>
            <person name="Jang H."/>
            <person name="Shin C.-H."/>
            <person name="Yu H.-J."/>
            <person name="Mun J.-H."/>
        </authorList>
    </citation>
    <scope>NUCLEOTIDE SEQUENCE [LARGE SCALE GENOMIC DNA]</scope>
    <source>
        <strain evidence="17">cv. Jeju island</strain>
        <tissue evidence="16">Leaf</tissue>
    </source>
</reference>
<dbReference type="Pfam" id="PF00060">
    <property type="entry name" value="Lig_chan"/>
    <property type="match status" value="1"/>
</dbReference>
<keyword evidence="5" id="KW-0732">Signal</keyword>
<dbReference type="InterPro" id="IPR015683">
    <property type="entry name" value="Ionotropic_Glu_rcpt"/>
</dbReference>
<evidence type="ECO:0000256" key="3">
    <source>
        <dbReference type="ARBA" id="ARBA00022448"/>
    </source>
</evidence>
<evidence type="ECO:0000256" key="13">
    <source>
        <dbReference type="SAM" id="MobiDB-lite"/>
    </source>
</evidence>
<protein>
    <submittedName>
        <fullName evidence="16">Glutamate receptor 2.8-like</fullName>
    </submittedName>
</protein>
<dbReference type="PANTHER" id="PTHR18966">
    <property type="entry name" value="IONOTROPIC GLUTAMATE RECEPTOR"/>
    <property type="match status" value="1"/>
</dbReference>
<evidence type="ECO:0000256" key="7">
    <source>
        <dbReference type="ARBA" id="ARBA00023065"/>
    </source>
</evidence>
<keyword evidence="7" id="KW-0406">Ion transport</keyword>
<keyword evidence="9 16" id="KW-0675">Receptor</keyword>
<dbReference type="Proteomes" id="UP000250321">
    <property type="component" value="Unassembled WGS sequence"/>
</dbReference>
<dbReference type="InterPro" id="IPR001320">
    <property type="entry name" value="Iontro_rcpt_C"/>
</dbReference>
<dbReference type="SMART" id="SM00079">
    <property type="entry name" value="PBPe"/>
    <property type="match status" value="1"/>
</dbReference>
<comment type="caution">
    <text evidence="16">The sequence shown here is derived from an EMBL/GenBank/DDBJ whole genome shotgun (WGS) entry which is preliminary data.</text>
</comment>
<organism evidence="16 17">
    <name type="scientific">Prunus yedoensis var. nudiflora</name>
    <dbReference type="NCBI Taxonomy" id="2094558"/>
    <lineage>
        <taxon>Eukaryota</taxon>
        <taxon>Viridiplantae</taxon>
        <taxon>Streptophyta</taxon>
        <taxon>Embryophyta</taxon>
        <taxon>Tracheophyta</taxon>
        <taxon>Spermatophyta</taxon>
        <taxon>Magnoliopsida</taxon>
        <taxon>eudicotyledons</taxon>
        <taxon>Gunneridae</taxon>
        <taxon>Pentapetalae</taxon>
        <taxon>rosids</taxon>
        <taxon>fabids</taxon>
        <taxon>Rosales</taxon>
        <taxon>Rosaceae</taxon>
        <taxon>Amygdaloideae</taxon>
        <taxon>Amygdaleae</taxon>
        <taxon>Prunus</taxon>
    </lineage>
</organism>
<evidence type="ECO:0000259" key="15">
    <source>
        <dbReference type="SMART" id="SM00079"/>
    </source>
</evidence>
<evidence type="ECO:0000256" key="8">
    <source>
        <dbReference type="ARBA" id="ARBA00023136"/>
    </source>
</evidence>
<evidence type="ECO:0000256" key="9">
    <source>
        <dbReference type="ARBA" id="ARBA00023170"/>
    </source>
</evidence>
<evidence type="ECO:0000256" key="2">
    <source>
        <dbReference type="ARBA" id="ARBA00008685"/>
    </source>
</evidence>
<keyword evidence="3" id="KW-0813">Transport</keyword>
<dbReference type="EMBL" id="PJQY01001716">
    <property type="protein sequence ID" value="PQQ00290.1"/>
    <property type="molecule type" value="Genomic_DNA"/>
</dbReference>
<dbReference type="GO" id="GO:0016020">
    <property type="term" value="C:membrane"/>
    <property type="evidence" value="ECO:0007669"/>
    <property type="project" value="UniProtKB-SubCell"/>
</dbReference>
<keyword evidence="8 14" id="KW-0472">Membrane</keyword>
<evidence type="ECO:0000256" key="1">
    <source>
        <dbReference type="ARBA" id="ARBA00004141"/>
    </source>
</evidence>
<evidence type="ECO:0000256" key="4">
    <source>
        <dbReference type="ARBA" id="ARBA00022692"/>
    </source>
</evidence>
<keyword evidence="11" id="KW-1071">Ligand-gated ion channel</keyword>
<evidence type="ECO:0000256" key="5">
    <source>
        <dbReference type="ARBA" id="ARBA00022729"/>
    </source>
</evidence>
<dbReference type="FunFam" id="3.40.190.10:FF:000195">
    <property type="entry name" value="Glutamate receptor 2.7"/>
    <property type="match status" value="1"/>
</dbReference>
<proteinExistence type="inferred from homology"/>
<feature type="transmembrane region" description="Helical" evidence="14">
    <location>
        <begin position="317"/>
        <end position="340"/>
    </location>
</feature>
<evidence type="ECO:0000256" key="11">
    <source>
        <dbReference type="ARBA" id="ARBA00023286"/>
    </source>
</evidence>
<name>A0A314Y4E0_PRUYE</name>
<accession>A0A314Y4E0</accession>
<evidence type="ECO:0000313" key="16">
    <source>
        <dbReference type="EMBL" id="PQQ00290.1"/>
    </source>
</evidence>
<dbReference type="AlphaFoldDB" id="A0A314Y4E0"/>
<evidence type="ECO:0000256" key="12">
    <source>
        <dbReference type="ARBA" id="ARBA00023303"/>
    </source>
</evidence>
<sequence>MTSFHSMGHMIIFFGQIKAGTYDAVVGDTTIVAKRSSYVDFTLPYSESGVSMVVLMEHKERDNIWIFLKPLSLDIWLTTGAAFIFTGCVIWVLEHRVNSEFRGPPEQQLSMIFWFSFSTLVFAQREKVVNNWTRLVLITWVFVVLILTQSYAASLASMLTVQKLKPLFTDIEEIKRNGYYVGYQKKSFIKGFLIENLGLKASMLKAYKTIEQYNDALSKGSNNGGVAAIIDEIPYLKLFIAKNCSKYTMVGPTYKTDGFGFAFPKGSPLVSYMSTAILKVTQEKSLMDSIEFKAFTNQTICDDQSAKISSDGRSLHVYSFGGLFIIAGAVSVFSLLMYMYSFLCSHWPTLRAMISSESSFWSKLVELAKHFDNEDLSSHHLKRRTSIIHAVDTPDDQAIGALPDANDMHNHIVVTNETVENNIDPNENDENLSSGHIDSIVNQ</sequence>
<dbReference type="Gene3D" id="1.10.287.70">
    <property type="match status" value="1"/>
</dbReference>
<keyword evidence="12" id="KW-0407">Ion channel</keyword>
<feature type="region of interest" description="Disordered" evidence="13">
    <location>
        <begin position="420"/>
        <end position="443"/>
    </location>
</feature>
<comment type="similarity">
    <text evidence="2">Belongs to the glutamate-gated ion channel (TC 1.A.10.1) family.</text>
</comment>
<feature type="compositionally biased region" description="Polar residues" evidence="13">
    <location>
        <begin position="432"/>
        <end position="443"/>
    </location>
</feature>